<dbReference type="EMBL" id="CP096563">
    <property type="protein sequence ID" value="UPU40839.1"/>
    <property type="molecule type" value="Genomic_DNA"/>
</dbReference>
<feature type="domain" description="Carrier" evidence="1">
    <location>
        <begin position="1"/>
        <end position="76"/>
    </location>
</feature>
<dbReference type="InterPro" id="IPR036736">
    <property type="entry name" value="ACP-like_sf"/>
</dbReference>
<proteinExistence type="predicted"/>
<evidence type="ECO:0000313" key="2">
    <source>
        <dbReference type="EMBL" id="UPU40839.1"/>
    </source>
</evidence>
<protein>
    <submittedName>
        <fullName evidence="2">Acyl carrier protein</fullName>
    </submittedName>
</protein>
<evidence type="ECO:0000313" key="3">
    <source>
        <dbReference type="Proteomes" id="UP000831484"/>
    </source>
</evidence>
<accession>A0AB38R7Q0</accession>
<gene>
    <name evidence="2" type="ORF">M0639_17335</name>
</gene>
<keyword evidence="3" id="KW-1185">Reference proteome</keyword>
<dbReference type="PROSITE" id="PS50075">
    <property type="entry name" value="CARRIER"/>
    <property type="match status" value="1"/>
</dbReference>
<dbReference type="Proteomes" id="UP000831484">
    <property type="component" value="Chromosome"/>
</dbReference>
<dbReference type="Gene3D" id="1.10.1200.10">
    <property type="entry name" value="ACP-like"/>
    <property type="match status" value="1"/>
</dbReference>
<dbReference type="RefSeq" id="WP_042445145.1">
    <property type="nucleotide sequence ID" value="NZ_CP096563.1"/>
</dbReference>
<organism evidence="2 3">
    <name type="scientific">Rhodococcus qingshengii JCM 15477</name>
    <dbReference type="NCBI Taxonomy" id="1303681"/>
    <lineage>
        <taxon>Bacteria</taxon>
        <taxon>Bacillati</taxon>
        <taxon>Actinomycetota</taxon>
        <taxon>Actinomycetes</taxon>
        <taxon>Mycobacteriales</taxon>
        <taxon>Nocardiaceae</taxon>
        <taxon>Rhodococcus</taxon>
        <taxon>Rhodococcus erythropolis group</taxon>
    </lineage>
</organism>
<reference evidence="3" key="1">
    <citation type="journal article" date="2022" name="Environ. Microbiol.">
        <title>Functional analysis, diversity, and distribution of carbendazim hydrolases MheI and CbmA, responsible for the initial step in carbendazim degradation.</title>
        <authorList>
            <person name="Zhang M."/>
            <person name="Bai X."/>
            <person name="Li Q."/>
            <person name="Zhang L."/>
            <person name="Zhu Q."/>
            <person name="Gao S."/>
            <person name="Ke Z."/>
            <person name="Jiang M."/>
            <person name="Hu J."/>
            <person name="Qiu J."/>
            <person name="Hong Q."/>
        </authorList>
    </citation>
    <scope>NUCLEOTIDE SEQUENCE [LARGE SCALE GENOMIC DNA]</scope>
    <source>
        <strain evidence="3">djl-6</strain>
    </source>
</reference>
<dbReference type="SUPFAM" id="SSF47336">
    <property type="entry name" value="ACP-like"/>
    <property type="match status" value="1"/>
</dbReference>
<evidence type="ECO:0000259" key="1">
    <source>
        <dbReference type="PROSITE" id="PS50075"/>
    </source>
</evidence>
<dbReference type="InterPro" id="IPR009081">
    <property type="entry name" value="PP-bd_ACP"/>
</dbReference>
<name>A0AB38R7Q0_RHOSG</name>
<dbReference type="AlphaFoldDB" id="A0AB38R7Q0"/>
<dbReference type="Pfam" id="PF00550">
    <property type="entry name" value="PP-binding"/>
    <property type="match status" value="1"/>
</dbReference>
<sequence length="82" mass="8938">MTIDDELRAIVAKTTGLQASDLADEDHVHDHLGLSSLDLIAVYGYFEDKYEISISDSEADEVLTLLQLQQLIQSKAAAGSQC</sequence>